<protein>
    <recommendedName>
        <fullName evidence="4">Trafficking protein particle complex subunit 12</fullName>
    </recommendedName>
</protein>
<organism evidence="2 3">
    <name type="scientific">Trichoderma ghanense</name>
    <dbReference type="NCBI Taxonomy" id="65468"/>
    <lineage>
        <taxon>Eukaryota</taxon>
        <taxon>Fungi</taxon>
        <taxon>Dikarya</taxon>
        <taxon>Ascomycota</taxon>
        <taxon>Pezizomycotina</taxon>
        <taxon>Sordariomycetes</taxon>
        <taxon>Hypocreomycetidae</taxon>
        <taxon>Hypocreales</taxon>
        <taxon>Hypocreaceae</taxon>
        <taxon>Trichoderma</taxon>
    </lineage>
</organism>
<gene>
    <name evidence="2" type="ORF">CCMA1212_003227</name>
</gene>
<evidence type="ECO:0000313" key="2">
    <source>
        <dbReference type="EMBL" id="TFB04701.1"/>
    </source>
</evidence>
<name>A0ABY2H988_9HYPO</name>
<reference evidence="2 3" key="1">
    <citation type="submission" date="2018-01" db="EMBL/GenBank/DDBJ databases">
        <title>Genome characterization of the sugarcane-associated fungus Trichoderma ghanense CCMA-1212 and their application in lignocelulose bioconversion.</title>
        <authorList>
            <person name="Steindorff A.S."/>
            <person name="Mendes T.D."/>
            <person name="Vilela E.S.D."/>
            <person name="Rodrigues D.S."/>
            <person name="Formighieri E.F."/>
            <person name="Melo I.S."/>
            <person name="Favaro L.C.L."/>
        </authorList>
    </citation>
    <scope>NUCLEOTIDE SEQUENCE [LARGE SCALE GENOMIC DNA]</scope>
    <source>
        <strain evidence="2 3">CCMA-1212</strain>
    </source>
</reference>
<feature type="compositionally biased region" description="Low complexity" evidence="1">
    <location>
        <begin position="40"/>
        <end position="66"/>
    </location>
</feature>
<evidence type="ECO:0000313" key="3">
    <source>
        <dbReference type="Proteomes" id="UP001642720"/>
    </source>
</evidence>
<evidence type="ECO:0008006" key="4">
    <source>
        <dbReference type="Google" id="ProtNLM"/>
    </source>
</evidence>
<dbReference type="Proteomes" id="UP001642720">
    <property type="component" value="Unassembled WGS sequence"/>
</dbReference>
<sequence>MSEQQSTPTQDQGHRRNKASITRATRPRSSTKGPLDADNALLTSPTTSTPQLSPSLQPSPAFASQPRNVPPSPTPHLGEARPKDFSFLLQPEIYHPLNVQNVPPAFRNSPKQPTSETPLEELLAKGHFRAAAIAAAQELTGSTVNGSPIDPQDATRIFRLLYTRLACLTLIDATSLAAQEAKALEDLNDARRYIDDNTGEHLVPWELRVLHVRLQALGFGDARRAVMSYHDLAREARDRIKKASLSHDNSARELWKSRLHELGIKVAGALIEMDDLSGAAHHLSSLRDRGDGKLALSKALLWLHLGDTVNAKACASQCSADMENVEKIILALCDMADSNYEEALQKWQEFDSSIADEMIGVNQAVCLIYLGRIQEGRTILEKLVDSGLSSHTLLFNLSTIYELCSERNRILKARLADRVANLEESPFGWEKTNADFKL</sequence>
<proteinExistence type="predicted"/>
<dbReference type="PANTHER" id="PTHR21581:SF6">
    <property type="entry name" value="TRAFFICKING PROTEIN PARTICLE COMPLEX SUBUNIT 12"/>
    <property type="match status" value="1"/>
</dbReference>
<dbReference type="RefSeq" id="XP_073560902.1">
    <property type="nucleotide sequence ID" value="XM_073700581.1"/>
</dbReference>
<keyword evidence="3" id="KW-1185">Reference proteome</keyword>
<comment type="caution">
    <text evidence="2">The sequence shown here is derived from an EMBL/GenBank/DDBJ whole genome shotgun (WGS) entry which is preliminary data.</text>
</comment>
<feature type="compositionally biased region" description="Polar residues" evidence="1">
    <location>
        <begin position="1"/>
        <end position="11"/>
    </location>
</feature>
<feature type="compositionally biased region" description="Polar residues" evidence="1">
    <location>
        <begin position="19"/>
        <end position="32"/>
    </location>
</feature>
<dbReference type="GeneID" id="300575031"/>
<accession>A0ABY2H988</accession>
<dbReference type="EMBL" id="PPTA01000003">
    <property type="protein sequence ID" value="TFB04701.1"/>
    <property type="molecule type" value="Genomic_DNA"/>
</dbReference>
<evidence type="ECO:0000256" key="1">
    <source>
        <dbReference type="SAM" id="MobiDB-lite"/>
    </source>
</evidence>
<feature type="region of interest" description="Disordered" evidence="1">
    <location>
        <begin position="1"/>
        <end position="81"/>
    </location>
</feature>
<dbReference type="PANTHER" id="PTHR21581">
    <property type="entry name" value="D-ALANYL-D-ALANINE CARBOXYPEPTIDASE"/>
    <property type="match status" value="1"/>
</dbReference>